<dbReference type="InterPro" id="IPR038774">
    <property type="entry name" value="CEP162-like"/>
</dbReference>
<accession>A0A8C8VNX2</accession>
<evidence type="ECO:0000256" key="6">
    <source>
        <dbReference type="ARBA" id="ARBA00022794"/>
    </source>
</evidence>
<proteinExistence type="inferred from homology"/>
<dbReference type="Ensembl" id="ENSPCET00000022248.1">
    <property type="protein sequence ID" value="ENSPCEP00000021512.1"/>
    <property type="gene ID" value="ENSPCEG00000016533.1"/>
</dbReference>
<evidence type="ECO:0000313" key="10">
    <source>
        <dbReference type="Ensembl" id="ENSPCEP00000021512.1"/>
    </source>
</evidence>
<evidence type="ECO:0000256" key="4">
    <source>
        <dbReference type="ARBA" id="ARBA00022490"/>
    </source>
</evidence>
<keyword evidence="8" id="KW-0206">Cytoskeleton</keyword>
<reference evidence="10" key="1">
    <citation type="submission" date="2025-08" db="UniProtKB">
        <authorList>
            <consortium name="Ensembl"/>
        </authorList>
    </citation>
    <scope>IDENTIFICATION</scope>
</reference>
<keyword evidence="6" id="KW-0970">Cilium biogenesis/degradation</keyword>
<dbReference type="GO" id="GO:0005654">
    <property type="term" value="C:nucleoplasm"/>
    <property type="evidence" value="ECO:0007669"/>
    <property type="project" value="TreeGrafter"/>
</dbReference>
<evidence type="ECO:0000256" key="2">
    <source>
        <dbReference type="ARBA" id="ARBA00009485"/>
    </source>
</evidence>
<comment type="similarity">
    <text evidence="2">Belongs to the CEP162 family.</text>
</comment>
<keyword evidence="5" id="KW-0493">Microtubule</keyword>
<keyword evidence="4" id="KW-0963">Cytoplasm</keyword>
<feature type="compositionally biased region" description="Polar residues" evidence="9">
    <location>
        <begin position="16"/>
        <end position="25"/>
    </location>
</feature>
<feature type="compositionally biased region" description="Basic and acidic residues" evidence="9">
    <location>
        <begin position="486"/>
        <end position="496"/>
    </location>
</feature>
<feature type="region of interest" description="Disordered" evidence="9">
    <location>
        <begin position="428"/>
        <end position="496"/>
    </location>
</feature>
<organism evidence="10 11">
    <name type="scientific">Pelusios castaneus</name>
    <name type="common">West African mud turtle</name>
    <dbReference type="NCBI Taxonomy" id="367368"/>
    <lineage>
        <taxon>Eukaryota</taxon>
        <taxon>Metazoa</taxon>
        <taxon>Chordata</taxon>
        <taxon>Craniata</taxon>
        <taxon>Vertebrata</taxon>
        <taxon>Euteleostomi</taxon>
        <taxon>Archelosauria</taxon>
        <taxon>Testudinata</taxon>
        <taxon>Testudines</taxon>
        <taxon>Pleurodira</taxon>
        <taxon>Pelomedusidae</taxon>
        <taxon>Pelusios</taxon>
    </lineage>
</organism>
<comment type="subcellular location">
    <subcellularLocation>
        <location evidence="1">Cytoplasm</location>
        <location evidence="1">Cytoskeleton</location>
        <location evidence="1">Microtubule organizing center</location>
        <location evidence="1">Centrosome</location>
        <location evidence="1">Centriole</location>
    </subcellularLocation>
</comment>
<dbReference type="GO" id="GO:0060271">
    <property type="term" value="P:cilium assembly"/>
    <property type="evidence" value="ECO:0007669"/>
    <property type="project" value="TreeGrafter"/>
</dbReference>
<evidence type="ECO:0000256" key="7">
    <source>
        <dbReference type="ARBA" id="ARBA00023054"/>
    </source>
</evidence>
<protein>
    <recommendedName>
        <fullName evidence="3">Centrosomal protein of 162 kDa</fullName>
    </recommendedName>
</protein>
<keyword evidence="7" id="KW-0175">Coiled coil</keyword>
<evidence type="ECO:0000256" key="3">
    <source>
        <dbReference type="ARBA" id="ARBA00021406"/>
    </source>
</evidence>
<dbReference type="PANTHER" id="PTHR34031:SF1">
    <property type="entry name" value="CENTROSOMAL PROTEIN OF 162 KDA"/>
    <property type="match status" value="1"/>
</dbReference>
<evidence type="ECO:0000256" key="5">
    <source>
        <dbReference type="ARBA" id="ARBA00022701"/>
    </source>
</evidence>
<feature type="region of interest" description="Disordered" evidence="9">
    <location>
        <begin position="1"/>
        <end position="55"/>
    </location>
</feature>
<dbReference type="GO" id="GO:0034451">
    <property type="term" value="C:centriolar satellite"/>
    <property type="evidence" value="ECO:0007669"/>
    <property type="project" value="TreeGrafter"/>
</dbReference>
<dbReference type="AlphaFoldDB" id="A0A8C8VNX2"/>
<sequence>SLEISKNRLDKHLSGMSLSDDSFGNSKKKSTILGTLTQPRKRKLKKKDPMPWWISEDDSDDGGILGKNGSFLKLQKGSQPLVEVDEEAHAGEMQLQRTDGVSISLSRDSLEPDDSIMSSGLNRSILGAGLDTLEEQEEKERFFAKFEKGASATIDYSRLNKELDSNDSVLLTAYVRPKLYLFCILLVVLLDSQDSTVEIQKVLEQQDASVTAYQTPEVIKDEMNGTGISHGQTNSDIEALHQAYYHIDQSLGDTDEQRINISAMENAECPVQDASQNNEDCARNISTTESDLPTVEELMKPIRADSSHARGFDLEPISSVKLTDSRTTEFISHLPFKEHKNDVALEMQCLDFFFEKRGKEQHIFVQSAANEGNEVSHKKGMDKEDQVDKVQLDLVRQKIPQDSALLLQDSAINQVKLDSVINKQIMHKSTRSTAPLRKKKSPIGSHVLVRSSGYGKPTSPLKQLPTISENKASKDALKKPTLKSKSPLDKGRQKGN</sequence>
<feature type="compositionally biased region" description="Basic residues" evidence="9">
    <location>
        <begin position="428"/>
        <end position="441"/>
    </location>
</feature>
<feature type="compositionally biased region" description="Basic and acidic residues" evidence="9">
    <location>
        <begin position="1"/>
        <end position="13"/>
    </location>
</feature>
<dbReference type="Proteomes" id="UP000694393">
    <property type="component" value="Unplaced"/>
</dbReference>
<evidence type="ECO:0000256" key="8">
    <source>
        <dbReference type="ARBA" id="ARBA00023212"/>
    </source>
</evidence>
<evidence type="ECO:0000256" key="9">
    <source>
        <dbReference type="SAM" id="MobiDB-lite"/>
    </source>
</evidence>
<keyword evidence="11" id="KW-1185">Reference proteome</keyword>
<evidence type="ECO:0000313" key="11">
    <source>
        <dbReference type="Proteomes" id="UP000694393"/>
    </source>
</evidence>
<dbReference type="GO" id="GO:0005879">
    <property type="term" value="C:axonemal microtubule"/>
    <property type="evidence" value="ECO:0007669"/>
    <property type="project" value="TreeGrafter"/>
</dbReference>
<reference evidence="10" key="2">
    <citation type="submission" date="2025-09" db="UniProtKB">
        <authorList>
            <consortium name="Ensembl"/>
        </authorList>
    </citation>
    <scope>IDENTIFICATION</scope>
</reference>
<dbReference type="GO" id="GO:0005814">
    <property type="term" value="C:centriole"/>
    <property type="evidence" value="ECO:0007669"/>
    <property type="project" value="UniProtKB-SubCell"/>
</dbReference>
<dbReference type="PANTHER" id="PTHR34031">
    <property type="entry name" value="CENTROSOMAL PROTEIN OF 162 KDA"/>
    <property type="match status" value="1"/>
</dbReference>
<evidence type="ECO:0000256" key="1">
    <source>
        <dbReference type="ARBA" id="ARBA00004114"/>
    </source>
</evidence>
<name>A0A8C8VNX2_9SAUR</name>